<dbReference type="InterPro" id="IPR048741">
    <property type="entry name" value="Pus10-like_C"/>
</dbReference>
<evidence type="ECO:0000256" key="3">
    <source>
        <dbReference type="ARBA" id="ARBA00023235"/>
    </source>
</evidence>
<feature type="domain" description="Pus10-like C-terminal" evidence="4">
    <location>
        <begin position="14"/>
        <end position="73"/>
    </location>
</feature>
<organism evidence="5">
    <name type="scientific">Rodentolepis nana</name>
    <name type="common">Dwarf tapeworm</name>
    <name type="synonym">Hymenolepis nana</name>
    <dbReference type="NCBI Taxonomy" id="102285"/>
    <lineage>
        <taxon>Eukaryota</taxon>
        <taxon>Metazoa</taxon>
        <taxon>Spiralia</taxon>
        <taxon>Lophotrochozoa</taxon>
        <taxon>Platyhelminthes</taxon>
        <taxon>Cestoda</taxon>
        <taxon>Eucestoda</taxon>
        <taxon>Cyclophyllidea</taxon>
        <taxon>Hymenolepididae</taxon>
        <taxon>Rodentolepis</taxon>
    </lineage>
</organism>
<dbReference type="Pfam" id="PF21238">
    <property type="entry name" value="Pus10_C"/>
    <property type="match status" value="1"/>
</dbReference>
<name>A0A0R3TJ60_RODNA</name>
<dbReference type="PANTHER" id="PTHR21568:SF0">
    <property type="entry name" value="TRNA PSEUDOURIDINE SYNTHASE PUS10"/>
    <property type="match status" value="1"/>
</dbReference>
<accession>A0A0R3TJ60</accession>
<proteinExistence type="predicted"/>
<dbReference type="PANTHER" id="PTHR21568">
    <property type="entry name" value="TRNA PSEUDOURIDINE SYNTHASE PUS10"/>
    <property type="match status" value="1"/>
</dbReference>
<dbReference type="Gene3D" id="3.30.70.2510">
    <property type="match status" value="1"/>
</dbReference>
<evidence type="ECO:0000256" key="1">
    <source>
        <dbReference type="ARBA" id="ARBA00012787"/>
    </source>
</evidence>
<keyword evidence="3" id="KW-0413">Isomerase</keyword>
<sequence length="73" mass="8023">LASVKVSRVGALIVAGRYAKMSRVLPQTPWFIDGERKLESSVEELISARIAPLFGPNTTFTFVSSGREDVDVR</sequence>
<keyword evidence="2" id="KW-0819">tRNA processing</keyword>
<protein>
    <recommendedName>
        <fullName evidence="1">tRNA pseudouridine(55) synthase</fullName>
        <ecNumber evidence="1">5.4.99.25</ecNumber>
    </recommendedName>
</protein>
<dbReference type="EC" id="5.4.99.25" evidence="1"/>
<evidence type="ECO:0000256" key="2">
    <source>
        <dbReference type="ARBA" id="ARBA00022694"/>
    </source>
</evidence>
<evidence type="ECO:0000313" key="5">
    <source>
        <dbReference type="WBParaSite" id="HNAJ_0000710101-mRNA-1"/>
    </source>
</evidence>
<dbReference type="InterPro" id="IPR039894">
    <property type="entry name" value="Pus10-like"/>
</dbReference>
<evidence type="ECO:0000259" key="4">
    <source>
        <dbReference type="Pfam" id="PF21238"/>
    </source>
</evidence>
<dbReference type="AlphaFoldDB" id="A0A0R3TJ60"/>
<dbReference type="GO" id="GO:0031119">
    <property type="term" value="P:tRNA pseudouridine synthesis"/>
    <property type="evidence" value="ECO:0007669"/>
    <property type="project" value="TreeGrafter"/>
</dbReference>
<dbReference type="STRING" id="102285.A0A0R3TJ60"/>
<reference evidence="5" key="1">
    <citation type="submission" date="2017-02" db="UniProtKB">
        <authorList>
            <consortium name="WormBaseParasite"/>
        </authorList>
    </citation>
    <scope>IDENTIFICATION</scope>
</reference>
<dbReference type="WBParaSite" id="HNAJ_0000710101-mRNA-1">
    <property type="protein sequence ID" value="HNAJ_0000710101-mRNA-1"/>
    <property type="gene ID" value="HNAJ_0000710101"/>
</dbReference>
<dbReference type="GO" id="GO:0160148">
    <property type="term" value="F:tRNA pseudouridine(55) synthase activity"/>
    <property type="evidence" value="ECO:0007669"/>
    <property type="project" value="UniProtKB-EC"/>
</dbReference>